<feature type="transmembrane region" description="Helical" evidence="13">
    <location>
        <begin position="39"/>
        <end position="59"/>
    </location>
</feature>
<keyword evidence="7 13" id="KW-0812">Transmembrane</keyword>
<keyword evidence="3" id="KW-0813">Transport</keyword>
<feature type="transmembrane region" description="Helical" evidence="13">
    <location>
        <begin position="7"/>
        <end position="33"/>
    </location>
</feature>
<evidence type="ECO:0000256" key="12">
    <source>
        <dbReference type="PIRSR" id="PIRSR006247-1"/>
    </source>
</evidence>
<feature type="binding site" evidence="12">
    <location>
        <position position="113"/>
    </location>
    <ligand>
        <name>K(+)</name>
        <dbReference type="ChEBI" id="CHEBI:29103"/>
    </ligand>
</feature>
<gene>
    <name evidence="14" type="ORF">QLS71_003485</name>
</gene>
<evidence type="ECO:0000256" key="4">
    <source>
        <dbReference type="ARBA" id="ARBA00022475"/>
    </source>
</evidence>
<feature type="transmembrane region" description="Helical" evidence="13">
    <location>
        <begin position="276"/>
        <end position="296"/>
    </location>
</feature>
<evidence type="ECO:0000256" key="5">
    <source>
        <dbReference type="ARBA" id="ARBA00022519"/>
    </source>
</evidence>
<evidence type="ECO:0000256" key="3">
    <source>
        <dbReference type="ARBA" id="ARBA00022448"/>
    </source>
</evidence>
<evidence type="ECO:0000256" key="8">
    <source>
        <dbReference type="ARBA" id="ARBA00022958"/>
    </source>
</evidence>
<feature type="transmembrane region" description="Helical" evidence="13">
    <location>
        <begin position="238"/>
        <end position="261"/>
    </location>
</feature>
<feature type="transmembrane region" description="Helical" evidence="13">
    <location>
        <begin position="469"/>
        <end position="494"/>
    </location>
</feature>
<evidence type="ECO:0000313" key="15">
    <source>
        <dbReference type="Proteomes" id="UP001224325"/>
    </source>
</evidence>
<sequence length="497" mass="55466">MKLNYKIIFHFLGLLLVFNGGFMLLSSLVSYIYNDGVTLQIFFAGLFTIIVGMVTMLLTTKHKKEINKREGYIVVAFGWVVMSLSGTLPYVLTDSIPNFTNAFFETMSGYTTTGASILNDIEVMPEGILFWRSTTHWIGGMGIIVLAIAILPLLGIGGMQLFAAEAPGPSGDKLHPRITDTAKRLWLIYFGYTAAETLLLKWAGMSFFDAINHSMATLSTGGFSTKNASVAYWNNQPIIQYIIILFMFLAGSNFVLSYFAFKGKVQKIIKDEEFKLYFKFVVVFTIIAALVIYFQADMSKSTINHPMVWGKGESVFRHALFQVLSVITTTGFISADYTLWTPFLVVFFFGLMFLGGSAGSTAGGVKVVRHLILIKNGFLEFKRTLHPNAIVPVRYNNKAINRFIVFNVLAFFILYMLSFIVGALVFSMFNIDFESAIGLSASSLGNVGPALGDFGPVNNYAALPPLAQWWSSFLMLIGRLELFTVLILFTPFFWRNR</sequence>
<evidence type="ECO:0000256" key="6">
    <source>
        <dbReference type="ARBA" id="ARBA00022538"/>
    </source>
</evidence>
<feature type="binding site" evidence="12">
    <location>
        <position position="447"/>
    </location>
    <ligand>
        <name>K(+)</name>
        <dbReference type="ChEBI" id="CHEBI:29103"/>
    </ligand>
</feature>
<evidence type="ECO:0000256" key="7">
    <source>
        <dbReference type="ARBA" id="ARBA00022692"/>
    </source>
</evidence>
<reference evidence="14" key="1">
    <citation type="submission" date="2024-04" db="EMBL/GenBank/DDBJ databases">
        <title>Mariniflexile litorale, isolated from the shallow sediments of the Sea of Japan.</title>
        <authorList>
            <person name="Romanenko L."/>
            <person name="Isaeva M."/>
        </authorList>
    </citation>
    <scope>NUCLEOTIDE SEQUENCE [LARGE SCALE GENOMIC DNA]</scope>
    <source>
        <strain evidence="14">KMM 9835</strain>
    </source>
</reference>
<keyword evidence="15" id="KW-1185">Reference proteome</keyword>
<dbReference type="InterPro" id="IPR004772">
    <property type="entry name" value="TrkH"/>
</dbReference>
<feature type="transmembrane region" description="Helical" evidence="13">
    <location>
        <begin position="71"/>
        <end position="92"/>
    </location>
</feature>
<keyword evidence="8 12" id="KW-0630">Potassium</keyword>
<feature type="transmembrane region" description="Helical" evidence="13">
    <location>
        <begin position="137"/>
        <end position="164"/>
    </location>
</feature>
<feature type="binding site" evidence="12">
    <location>
        <position position="112"/>
    </location>
    <ligand>
        <name>K(+)</name>
        <dbReference type="ChEBI" id="CHEBI:29103"/>
    </ligand>
</feature>
<dbReference type="GO" id="GO:0005886">
    <property type="term" value="C:plasma membrane"/>
    <property type="evidence" value="ECO:0007669"/>
    <property type="project" value="UniProtKB-SubCell"/>
</dbReference>
<dbReference type="PIRSF" id="PIRSF006247">
    <property type="entry name" value="TrkH"/>
    <property type="match status" value="1"/>
</dbReference>
<evidence type="ECO:0000256" key="11">
    <source>
        <dbReference type="ARBA" id="ARBA00023136"/>
    </source>
</evidence>
<name>A0AAU7EI05_9FLAO</name>
<feature type="binding site" evidence="12">
    <location>
        <position position="329"/>
    </location>
    <ligand>
        <name>K(+)</name>
        <dbReference type="ChEBI" id="CHEBI:29103"/>
    </ligand>
</feature>
<evidence type="ECO:0000313" key="14">
    <source>
        <dbReference type="EMBL" id="XBL15086.1"/>
    </source>
</evidence>
<dbReference type="AlphaFoldDB" id="A0AAU7EI05"/>
<keyword evidence="5" id="KW-0997">Cell inner membrane</keyword>
<feature type="binding site" evidence="12">
    <location>
        <position position="446"/>
    </location>
    <ligand>
        <name>K(+)</name>
        <dbReference type="ChEBI" id="CHEBI:29103"/>
    </ligand>
</feature>
<comment type="subcellular location">
    <subcellularLocation>
        <location evidence="1">Cell inner membrane</location>
        <topology evidence="1">Multi-pass membrane protein</topology>
    </subcellularLocation>
</comment>
<evidence type="ECO:0000256" key="9">
    <source>
        <dbReference type="ARBA" id="ARBA00022989"/>
    </source>
</evidence>
<keyword evidence="11 13" id="KW-0472">Membrane</keyword>
<keyword evidence="12" id="KW-0479">Metal-binding</keyword>
<evidence type="ECO:0000256" key="13">
    <source>
        <dbReference type="SAM" id="Phobius"/>
    </source>
</evidence>
<dbReference type="Pfam" id="PF02386">
    <property type="entry name" value="TrkH"/>
    <property type="match status" value="1"/>
</dbReference>
<evidence type="ECO:0000256" key="1">
    <source>
        <dbReference type="ARBA" id="ARBA00004429"/>
    </source>
</evidence>
<dbReference type="PANTHER" id="PTHR32024:SF2">
    <property type="entry name" value="TRK SYSTEM POTASSIUM UPTAKE PROTEIN TRKG-RELATED"/>
    <property type="match status" value="1"/>
</dbReference>
<evidence type="ECO:0000256" key="2">
    <source>
        <dbReference type="ARBA" id="ARBA00009137"/>
    </source>
</evidence>
<dbReference type="InterPro" id="IPR003445">
    <property type="entry name" value="Cat_transpt"/>
</dbReference>
<keyword evidence="9 13" id="KW-1133">Transmembrane helix</keyword>
<dbReference type="GO" id="GO:0015379">
    <property type="term" value="F:potassium:chloride symporter activity"/>
    <property type="evidence" value="ECO:0007669"/>
    <property type="project" value="InterPro"/>
</dbReference>
<dbReference type="RefSeq" id="WP_308990528.1">
    <property type="nucleotide sequence ID" value="NZ_CP155618.1"/>
</dbReference>
<dbReference type="EMBL" id="CP155618">
    <property type="protein sequence ID" value="XBL15086.1"/>
    <property type="molecule type" value="Genomic_DNA"/>
</dbReference>
<feature type="binding site" evidence="12">
    <location>
        <position position="330"/>
    </location>
    <ligand>
        <name>K(+)</name>
        <dbReference type="ChEBI" id="CHEBI:29103"/>
    </ligand>
</feature>
<keyword evidence="6" id="KW-0633">Potassium transport</keyword>
<dbReference type="Proteomes" id="UP001224325">
    <property type="component" value="Chromosome"/>
</dbReference>
<dbReference type="GO" id="GO:0046872">
    <property type="term" value="F:metal ion binding"/>
    <property type="evidence" value="ECO:0007669"/>
    <property type="project" value="UniProtKB-KW"/>
</dbReference>
<keyword evidence="4" id="KW-1003">Cell membrane</keyword>
<dbReference type="PANTHER" id="PTHR32024">
    <property type="entry name" value="TRK SYSTEM POTASSIUM UPTAKE PROTEIN TRKG-RELATED"/>
    <property type="match status" value="1"/>
</dbReference>
<accession>A0AAU7EI05</accession>
<keyword evidence="10" id="KW-0406">Ion transport</keyword>
<protein>
    <submittedName>
        <fullName evidence="14">Potassium transporter TrkG</fullName>
    </submittedName>
</protein>
<evidence type="ECO:0000256" key="10">
    <source>
        <dbReference type="ARBA" id="ARBA00023065"/>
    </source>
</evidence>
<dbReference type="KEGG" id="mlil:QLS71_003485"/>
<feature type="binding site" evidence="12">
    <location>
        <position position="221"/>
    </location>
    <ligand>
        <name>K(+)</name>
        <dbReference type="ChEBI" id="CHEBI:29103"/>
    </ligand>
</feature>
<feature type="transmembrane region" description="Helical" evidence="13">
    <location>
        <begin position="343"/>
        <end position="365"/>
    </location>
</feature>
<comment type="similarity">
    <text evidence="2">Belongs to the TrkH potassium transport family.</text>
</comment>
<feature type="transmembrane region" description="Helical" evidence="13">
    <location>
        <begin position="185"/>
        <end position="204"/>
    </location>
</feature>
<proteinExistence type="inferred from homology"/>
<feature type="transmembrane region" description="Helical" evidence="13">
    <location>
        <begin position="404"/>
        <end position="429"/>
    </location>
</feature>
<organism evidence="14 15">
    <name type="scientific">Mariniflexile litorale</name>
    <dbReference type="NCBI Taxonomy" id="3045158"/>
    <lineage>
        <taxon>Bacteria</taxon>
        <taxon>Pseudomonadati</taxon>
        <taxon>Bacteroidota</taxon>
        <taxon>Flavobacteriia</taxon>
        <taxon>Flavobacteriales</taxon>
        <taxon>Flavobacteriaceae</taxon>
        <taxon>Mariniflexile</taxon>
    </lineage>
</organism>